<evidence type="ECO:0000313" key="1">
    <source>
        <dbReference type="EMBL" id="KAJ7773975.1"/>
    </source>
</evidence>
<keyword evidence="2" id="KW-1185">Reference proteome</keyword>
<evidence type="ECO:0000313" key="2">
    <source>
        <dbReference type="Proteomes" id="UP001215598"/>
    </source>
</evidence>
<feature type="non-terminal residue" evidence="1">
    <location>
        <position position="1"/>
    </location>
</feature>
<feature type="non-terminal residue" evidence="1">
    <location>
        <position position="77"/>
    </location>
</feature>
<dbReference type="EMBL" id="JARKIB010000012">
    <property type="protein sequence ID" value="KAJ7773975.1"/>
    <property type="molecule type" value="Genomic_DNA"/>
</dbReference>
<protein>
    <submittedName>
        <fullName evidence="1">Uncharacterized protein</fullName>
    </submittedName>
</protein>
<gene>
    <name evidence="1" type="ORF">B0H16DRAFT_1266551</name>
</gene>
<dbReference type="AlphaFoldDB" id="A0AAD7NT37"/>
<accession>A0AAD7NT37</accession>
<sequence>YWSFDRDGSEKLPPDSIEELGLPHVTFQAYAYGRRWDRKVYDTITNFHRAKKFDPYSQDVAIELGYPLLDIDAVKKA</sequence>
<comment type="caution">
    <text evidence="1">The sequence shown here is derived from an EMBL/GenBank/DDBJ whole genome shotgun (WGS) entry which is preliminary data.</text>
</comment>
<reference evidence="1" key="1">
    <citation type="submission" date="2023-03" db="EMBL/GenBank/DDBJ databases">
        <title>Massive genome expansion in bonnet fungi (Mycena s.s.) driven by repeated elements and novel gene families across ecological guilds.</title>
        <authorList>
            <consortium name="Lawrence Berkeley National Laboratory"/>
            <person name="Harder C.B."/>
            <person name="Miyauchi S."/>
            <person name="Viragh M."/>
            <person name="Kuo A."/>
            <person name="Thoen E."/>
            <person name="Andreopoulos B."/>
            <person name="Lu D."/>
            <person name="Skrede I."/>
            <person name="Drula E."/>
            <person name="Henrissat B."/>
            <person name="Morin E."/>
            <person name="Kohler A."/>
            <person name="Barry K."/>
            <person name="LaButti K."/>
            <person name="Morin E."/>
            <person name="Salamov A."/>
            <person name="Lipzen A."/>
            <person name="Mereny Z."/>
            <person name="Hegedus B."/>
            <person name="Baldrian P."/>
            <person name="Stursova M."/>
            <person name="Weitz H."/>
            <person name="Taylor A."/>
            <person name="Grigoriev I.V."/>
            <person name="Nagy L.G."/>
            <person name="Martin F."/>
            <person name="Kauserud H."/>
        </authorList>
    </citation>
    <scope>NUCLEOTIDE SEQUENCE</scope>
    <source>
        <strain evidence="1">CBHHK182m</strain>
    </source>
</reference>
<organism evidence="1 2">
    <name type="scientific">Mycena metata</name>
    <dbReference type="NCBI Taxonomy" id="1033252"/>
    <lineage>
        <taxon>Eukaryota</taxon>
        <taxon>Fungi</taxon>
        <taxon>Dikarya</taxon>
        <taxon>Basidiomycota</taxon>
        <taxon>Agaricomycotina</taxon>
        <taxon>Agaricomycetes</taxon>
        <taxon>Agaricomycetidae</taxon>
        <taxon>Agaricales</taxon>
        <taxon>Marasmiineae</taxon>
        <taxon>Mycenaceae</taxon>
        <taxon>Mycena</taxon>
    </lineage>
</organism>
<name>A0AAD7NT37_9AGAR</name>
<dbReference type="Proteomes" id="UP001215598">
    <property type="component" value="Unassembled WGS sequence"/>
</dbReference>
<proteinExistence type="predicted"/>